<dbReference type="EMBL" id="QJKJ01014129">
    <property type="protein sequence ID" value="RDX64978.1"/>
    <property type="molecule type" value="Genomic_DNA"/>
</dbReference>
<dbReference type="Proteomes" id="UP000257109">
    <property type="component" value="Unassembled WGS sequence"/>
</dbReference>
<feature type="non-terminal residue" evidence="3">
    <location>
        <position position="1"/>
    </location>
</feature>
<protein>
    <recommendedName>
        <fullName evidence="2">CCHC-type domain-containing protein</fullName>
    </recommendedName>
</protein>
<accession>A0A371EG15</accession>
<keyword evidence="1" id="KW-0479">Metal-binding</keyword>
<reference evidence="3" key="1">
    <citation type="submission" date="2018-05" db="EMBL/GenBank/DDBJ databases">
        <title>Draft genome of Mucuna pruriens seed.</title>
        <authorList>
            <person name="Nnadi N.E."/>
            <person name="Vos R."/>
            <person name="Hasami M.H."/>
            <person name="Devisetty U.K."/>
            <person name="Aguiy J.C."/>
        </authorList>
    </citation>
    <scope>NUCLEOTIDE SEQUENCE [LARGE SCALE GENOMIC DNA]</scope>
    <source>
        <strain evidence="3">JCA_2017</strain>
    </source>
</reference>
<evidence type="ECO:0000313" key="3">
    <source>
        <dbReference type="EMBL" id="RDX64978.1"/>
    </source>
</evidence>
<dbReference type="GO" id="GO:0008270">
    <property type="term" value="F:zinc ion binding"/>
    <property type="evidence" value="ECO:0007669"/>
    <property type="project" value="UniProtKB-KW"/>
</dbReference>
<organism evidence="3 4">
    <name type="scientific">Mucuna pruriens</name>
    <name type="common">Velvet bean</name>
    <name type="synonym">Dolichos pruriens</name>
    <dbReference type="NCBI Taxonomy" id="157652"/>
    <lineage>
        <taxon>Eukaryota</taxon>
        <taxon>Viridiplantae</taxon>
        <taxon>Streptophyta</taxon>
        <taxon>Embryophyta</taxon>
        <taxon>Tracheophyta</taxon>
        <taxon>Spermatophyta</taxon>
        <taxon>Magnoliopsida</taxon>
        <taxon>eudicotyledons</taxon>
        <taxon>Gunneridae</taxon>
        <taxon>Pentapetalae</taxon>
        <taxon>rosids</taxon>
        <taxon>fabids</taxon>
        <taxon>Fabales</taxon>
        <taxon>Fabaceae</taxon>
        <taxon>Papilionoideae</taxon>
        <taxon>50 kb inversion clade</taxon>
        <taxon>NPAAA clade</taxon>
        <taxon>indigoferoid/millettioid clade</taxon>
        <taxon>Phaseoleae</taxon>
        <taxon>Mucuna</taxon>
    </lineage>
</organism>
<dbReference type="AlphaFoldDB" id="A0A371EG15"/>
<keyword evidence="4" id="KW-1185">Reference proteome</keyword>
<gene>
    <name evidence="3" type="ORF">CR513_56402</name>
</gene>
<dbReference type="InterPro" id="IPR001878">
    <property type="entry name" value="Znf_CCHC"/>
</dbReference>
<sequence>MHILDKKKEWAKLGLVQIIDMLKNYYTMIFSSKDDHKHALFEDLRMIADHYLLLYNEHFLWRVWPKLGMMLKVNARFYVKVHFSKKLVPYIMVRGAKLNLKNKRLHEFCFRCGHYGHKKENCMKYGVSKDSIQNHEQGKSIAAIDRRIQLEPQVRAFGAFGMNRCGSDIADDMECVGVIIGDFNSIMIMEERKGRDYKLIDVSFHGFPLYLVDRYFIRETRQDVDKLLVGACVYHLALLKLDHIPSSQLGFKVTQEEIGARGYSNSLWLGLIRLLLEEPSMIKSRSKWLTYIDRNTKYFHGTTLIRRMKKTYESLQREDGT</sequence>
<evidence type="ECO:0000313" key="4">
    <source>
        <dbReference type="Proteomes" id="UP000257109"/>
    </source>
</evidence>
<keyword evidence="1" id="KW-0862">Zinc</keyword>
<proteinExistence type="predicted"/>
<feature type="domain" description="CCHC-type" evidence="2">
    <location>
        <begin position="109"/>
        <end position="122"/>
    </location>
</feature>
<evidence type="ECO:0000256" key="1">
    <source>
        <dbReference type="PROSITE-ProRule" id="PRU00047"/>
    </source>
</evidence>
<dbReference type="STRING" id="157652.A0A371EG15"/>
<dbReference type="GO" id="GO:0003676">
    <property type="term" value="F:nucleic acid binding"/>
    <property type="evidence" value="ECO:0007669"/>
    <property type="project" value="InterPro"/>
</dbReference>
<evidence type="ECO:0000259" key="2">
    <source>
        <dbReference type="PROSITE" id="PS50158"/>
    </source>
</evidence>
<keyword evidence="1" id="KW-0863">Zinc-finger</keyword>
<comment type="caution">
    <text evidence="3">The sequence shown here is derived from an EMBL/GenBank/DDBJ whole genome shotgun (WGS) entry which is preliminary data.</text>
</comment>
<name>A0A371EG15_MUCPR</name>
<dbReference type="PROSITE" id="PS50158">
    <property type="entry name" value="ZF_CCHC"/>
    <property type="match status" value="1"/>
</dbReference>